<evidence type="ECO:0000256" key="1">
    <source>
        <dbReference type="ARBA" id="ARBA00023015"/>
    </source>
</evidence>
<comment type="caution">
    <text evidence="5">The sequence shown here is derived from an EMBL/GenBank/DDBJ whole genome shotgun (WGS) entry which is preliminary data.</text>
</comment>
<dbReference type="GO" id="GO:0043200">
    <property type="term" value="P:response to amino acid"/>
    <property type="evidence" value="ECO:0007669"/>
    <property type="project" value="TreeGrafter"/>
</dbReference>
<reference evidence="5" key="2">
    <citation type="journal article" date="2014" name="ISME J.">
        <title>Microbial stratification in low pH oxic and suboxic macroscopic growths along an acid mine drainage.</title>
        <authorList>
            <person name="Mendez-Garcia C."/>
            <person name="Mesa V."/>
            <person name="Sprenger R.R."/>
            <person name="Richter M."/>
            <person name="Diez M.S."/>
            <person name="Solano J."/>
            <person name="Bargiela R."/>
            <person name="Golyshina O.V."/>
            <person name="Manteca A."/>
            <person name="Ramos J.L."/>
            <person name="Gallego J.R."/>
            <person name="Llorente I."/>
            <person name="Martins Dos Santos V.A."/>
            <person name="Jensen O.N."/>
            <person name="Pelaez A.I."/>
            <person name="Sanchez J."/>
            <person name="Ferrer M."/>
        </authorList>
    </citation>
    <scope>NUCLEOTIDE SEQUENCE</scope>
</reference>
<gene>
    <name evidence="5" type="ORF">B2A_14167</name>
</gene>
<dbReference type="Gene3D" id="1.10.10.10">
    <property type="entry name" value="Winged helix-like DNA-binding domain superfamily/Winged helix DNA-binding domain"/>
    <property type="match status" value="1"/>
</dbReference>
<sequence>MKREKLPDAVRDKLNSLEGELGKRLAVLRVYKDHYYIYSYEMAVAKADDRRRSVVRYIGKIDEKGGFSGPKYRDVVISAEPIEAMNASVRRRIDALGASNKSIAVVPKDNLFYVYDTSVAILPKYVCTISGNGTTTYDRGAESGQQKDAQDLDRADLTILRCLSMNARMPLRDIANLAGITPGAVFRRKALLEKRYGIRYFAEVDLYELEYSMYLCFVKFDELIPNEEELRTAIAKEPRVQMAATTKGSYDLMMYIVAKNSDDVTTMLYRLRQGALKDYKSRWRLMTYNNYYGYIPLRDEFFDLIEEERVWYKEKDSLSKPKDKMTYTEYVVLRELNTNGDFEFAEVAKRFDLKPQNVQYAYHALKEKYKYLQRITLTMNKAPLRYDAVIFMEVIDMSAFLDTRKNLLLNVIEEAYPINKYALVGDITSPYGAIFIVPIRFDELADAIKNDLVAHVRGIEVNDLIITQVIVGRMCYRFFRQYVFAAIQASGREIQDKDL</sequence>
<dbReference type="PANTHER" id="PTHR30154">
    <property type="entry name" value="LEUCINE-RESPONSIVE REGULATORY PROTEIN"/>
    <property type="match status" value="1"/>
</dbReference>
<proteinExistence type="predicted"/>
<dbReference type="PANTHER" id="PTHR30154:SF34">
    <property type="entry name" value="TRANSCRIPTIONAL REGULATOR AZLB"/>
    <property type="match status" value="1"/>
</dbReference>
<dbReference type="EMBL" id="AUZZ01010277">
    <property type="protein sequence ID" value="EQD30331.1"/>
    <property type="molecule type" value="Genomic_DNA"/>
</dbReference>
<dbReference type="InterPro" id="IPR036388">
    <property type="entry name" value="WH-like_DNA-bd_sf"/>
</dbReference>
<dbReference type="GO" id="GO:0005829">
    <property type="term" value="C:cytosol"/>
    <property type="evidence" value="ECO:0007669"/>
    <property type="project" value="TreeGrafter"/>
</dbReference>
<reference evidence="5" key="1">
    <citation type="submission" date="2013-08" db="EMBL/GenBank/DDBJ databases">
        <authorList>
            <person name="Mendez C."/>
            <person name="Richter M."/>
            <person name="Ferrer M."/>
            <person name="Sanchez J."/>
        </authorList>
    </citation>
    <scope>NUCLEOTIDE SEQUENCE</scope>
</reference>
<feature type="domain" description="HTH asnC-type" evidence="4">
    <location>
        <begin position="152"/>
        <end position="191"/>
    </location>
</feature>
<dbReference type="SMART" id="SM00344">
    <property type="entry name" value="HTH_ASNC"/>
    <property type="match status" value="1"/>
</dbReference>
<evidence type="ECO:0000313" key="5">
    <source>
        <dbReference type="EMBL" id="EQD30331.1"/>
    </source>
</evidence>
<organism evidence="5">
    <name type="scientific">mine drainage metagenome</name>
    <dbReference type="NCBI Taxonomy" id="410659"/>
    <lineage>
        <taxon>unclassified sequences</taxon>
        <taxon>metagenomes</taxon>
        <taxon>ecological metagenomes</taxon>
    </lineage>
</organism>
<dbReference type="SUPFAM" id="SSF46785">
    <property type="entry name" value="Winged helix' DNA-binding domain"/>
    <property type="match status" value="1"/>
</dbReference>
<keyword evidence="3" id="KW-0804">Transcription</keyword>
<keyword evidence="1" id="KW-0805">Transcription regulation</keyword>
<name>T0Y5E5_9ZZZZ</name>
<keyword evidence="2" id="KW-0238">DNA-binding</keyword>
<dbReference type="InterPro" id="IPR000485">
    <property type="entry name" value="AsnC-type_HTH_dom"/>
</dbReference>
<dbReference type="InterPro" id="IPR036390">
    <property type="entry name" value="WH_DNA-bd_sf"/>
</dbReference>
<evidence type="ECO:0000259" key="4">
    <source>
        <dbReference type="Pfam" id="PF13404"/>
    </source>
</evidence>
<dbReference type="GO" id="GO:0043565">
    <property type="term" value="F:sequence-specific DNA binding"/>
    <property type="evidence" value="ECO:0007669"/>
    <property type="project" value="InterPro"/>
</dbReference>
<dbReference type="InterPro" id="IPR019888">
    <property type="entry name" value="Tscrpt_reg_AsnC-like"/>
</dbReference>
<protein>
    <submittedName>
        <fullName evidence="5">Transcriptional regulator, AsnC family</fullName>
    </submittedName>
</protein>
<accession>T0Y5E5</accession>
<dbReference type="Pfam" id="PF13404">
    <property type="entry name" value="HTH_AsnC-type"/>
    <property type="match status" value="1"/>
</dbReference>
<evidence type="ECO:0000256" key="2">
    <source>
        <dbReference type="ARBA" id="ARBA00023125"/>
    </source>
</evidence>
<evidence type="ECO:0000256" key="3">
    <source>
        <dbReference type="ARBA" id="ARBA00023163"/>
    </source>
</evidence>
<dbReference type="AlphaFoldDB" id="T0Y5E5"/>